<evidence type="ECO:0000313" key="11">
    <source>
        <dbReference type="EMBL" id="RFZ89887.1"/>
    </source>
</evidence>
<evidence type="ECO:0000256" key="5">
    <source>
        <dbReference type="ARBA" id="ARBA00022692"/>
    </source>
</evidence>
<feature type="transmembrane region" description="Helical" evidence="9">
    <location>
        <begin position="187"/>
        <end position="206"/>
    </location>
</feature>
<name>A0A372NMR7_9SPHI</name>
<keyword evidence="7 9" id="KW-1133">Transmembrane helix</keyword>
<keyword evidence="5 9" id="KW-0812">Transmembrane</keyword>
<organism evidence="11 12">
    <name type="scientific">Mucilaginibacter conchicola</name>
    <dbReference type="NCBI Taxonomy" id="2303333"/>
    <lineage>
        <taxon>Bacteria</taxon>
        <taxon>Pseudomonadati</taxon>
        <taxon>Bacteroidota</taxon>
        <taxon>Sphingobacteriia</taxon>
        <taxon>Sphingobacteriales</taxon>
        <taxon>Sphingobacteriaceae</taxon>
        <taxon>Mucilaginibacter</taxon>
    </lineage>
</organism>
<evidence type="ECO:0000256" key="7">
    <source>
        <dbReference type="ARBA" id="ARBA00022989"/>
    </source>
</evidence>
<feature type="transmembrane region" description="Helical" evidence="9">
    <location>
        <begin position="366"/>
        <end position="387"/>
    </location>
</feature>
<keyword evidence="8 9" id="KW-0472">Membrane</keyword>
<feature type="domain" description="Major facilitator superfamily (MFS) profile" evidence="10">
    <location>
        <begin position="14"/>
        <end position="421"/>
    </location>
</feature>
<dbReference type="Proteomes" id="UP000264217">
    <property type="component" value="Unassembled WGS sequence"/>
</dbReference>
<keyword evidence="3" id="KW-0813">Transport</keyword>
<evidence type="ECO:0000313" key="12">
    <source>
        <dbReference type="Proteomes" id="UP000264217"/>
    </source>
</evidence>
<dbReference type="AlphaFoldDB" id="A0A372NMR7"/>
<protein>
    <submittedName>
        <fullName evidence="11">MFS transporter</fullName>
    </submittedName>
</protein>
<comment type="subcellular location">
    <subcellularLocation>
        <location evidence="1">Cell membrane</location>
        <topology evidence="1">Multi-pass membrane protein</topology>
    </subcellularLocation>
</comment>
<dbReference type="Pfam" id="PF07690">
    <property type="entry name" value="MFS_1"/>
    <property type="match status" value="1"/>
</dbReference>
<dbReference type="FunFam" id="1.20.1250.20:FF:000001">
    <property type="entry name" value="Dicarboxylate MFS transporter"/>
    <property type="match status" value="1"/>
</dbReference>
<feature type="transmembrane region" description="Helical" evidence="9">
    <location>
        <begin position="52"/>
        <end position="74"/>
    </location>
</feature>
<dbReference type="InterPro" id="IPR005829">
    <property type="entry name" value="Sugar_transporter_CS"/>
</dbReference>
<evidence type="ECO:0000256" key="4">
    <source>
        <dbReference type="ARBA" id="ARBA00022475"/>
    </source>
</evidence>
<feature type="transmembrane region" description="Helical" evidence="9">
    <location>
        <begin position="277"/>
        <end position="296"/>
    </location>
</feature>
<accession>A0A372NMR7</accession>
<gene>
    <name evidence="11" type="ORF">D0C36_24255</name>
</gene>
<evidence type="ECO:0000259" key="10">
    <source>
        <dbReference type="PROSITE" id="PS50850"/>
    </source>
</evidence>
<dbReference type="InterPro" id="IPR051084">
    <property type="entry name" value="H+-coupled_symporters"/>
</dbReference>
<dbReference type="PROSITE" id="PS00217">
    <property type="entry name" value="SUGAR_TRANSPORT_2"/>
    <property type="match status" value="1"/>
</dbReference>
<dbReference type="InterPro" id="IPR020846">
    <property type="entry name" value="MFS_dom"/>
</dbReference>
<evidence type="ECO:0000256" key="1">
    <source>
        <dbReference type="ARBA" id="ARBA00004651"/>
    </source>
</evidence>
<dbReference type="Gene3D" id="1.20.1250.20">
    <property type="entry name" value="MFS general substrate transporter like domains"/>
    <property type="match status" value="2"/>
</dbReference>
<dbReference type="OrthoDB" id="9783227at2"/>
<feature type="transmembrane region" description="Helical" evidence="9">
    <location>
        <begin position="239"/>
        <end position="257"/>
    </location>
</feature>
<dbReference type="PANTHER" id="PTHR43528:SF5">
    <property type="entry name" value="PROLINE_BETAINE TRANSPORTER"/>
    <property type="match status" value="1"/>
</dbReference>
<comment type="caution">
    <text evidence="11">The sequence shown here is derived from an EMBL/GenBank/DDBJ whole genome shotgun (WGS) entry which is preliminary data.</text>
</comment>
<dbReference type="EMBL" id="QWDC01000011">
    <property type="protein sequence ID" value="RFZ89887.1"/>
    <property type="molecule type" value="Genomic_DNA"/>
</dbReference>
<evidence type="ECO:0000256" key="3">
    <source>
        <dbReference type="ARBA" id="ARBA00022448"/>
    </source>
</evidence>
<comment type="similarity">
    <text evidence="2">Belongs to the major facilitator superfamily. Metabolite:H+ Symporter (MHS) family (TC 2.A.1.6) family.</text>
</comment>
<evidence type="ECO:0000256" key="9">
    <source>
        <dbReference type="SAM" id="Phobius"/>
    </source>
</evidence>
<dbReference type="GO" id="GO:0005886">
    <property type="term" value="C:plasma membrane"/>
    <property type="evidence" value="ECO:0007669"/>
    <property type="project" value="UniProtKB-SubCell"/>
</dbReference>
<evidence type="ECO:0000256" key="2">
    <source>
        <dbReference type="ARBA" id="ARBA00008240"/>
    </source>
</evidence>
<feature type="transmembrane region" description="Helical" evidence="9">
    <location>
        <begin position="308"/>
        <end position="325"/>
    </location>
</feature>
<dbReference type="InterPro" id="IPR011701">
    <property type="entry name" value="MFS"/>
</dbReference>
<dbReference type="RefSeq" id="WP_117394330.1">
    <property type="nucleotide sequence ID" value="NZ_QWDC01000011.1"/>
</dbReference>
<keyword evidence="6" id="KW-0769">Symport</keyword>
<dbReference type="GO" id="GO:0015293">
    <property type="term" value="F:symporter activity"/>
    <property type="evidence" value="ECO:0007669"/>
    <property type="project" value="UniProtKB-KW"/>
</dbReference>
<dbReference type="SUPFAM" id="SSF103473">
    <property type="entry name" value="MFS general substrate transporter"/>
    <property type="match status" value="1"/>
</dbReference>
<feature type="transmembrane region" description="Helical" evidence="9">
    <location>
        <begin position="331"/>
        <end position="354"/>
    </location>
</feature>
<keyword evidence="4" id="KW-1003">Cell membrane</keyword>
<evidence type="ECO:0000256" key="6">
    <source>
        <dbReference type="ARBA" id="ARBA00022847"/>
    </source>
</evidence>
<feature type="transmembrane region" description="Helical" evidence="9">
    <location>
        <begin position="109"/>
        <end position="130"/>
    </location>
</feature>
<reference evidence="11 12" key="1">
    <citation type="submission" date="2018-08" db="EMBL/GenBank/DDBJ databases">
        <title>Mucilaginibacter sp. MYSH2.</title>
        <authorList>
            <person name="Seo T."/>
        </authorList>
    </citation>
    <scope>NUCLEOTIDE SEQUENCE [LARGE SCALE GENOMIC DNA]</scope>
    <source>
        <strain evidence="11 12">MYSH2</strain>
    </source>
</reference>
<dbReference type="FunFam" id="1.20.1250.20:FF:000300">
    <property type="entry name" value="Dicarboxylate MFS transporter"/>
    <property type="match status" value="1"/>
</dbReference>
<evidence type="ECO:0000256" key="8">
    <source>
        <dbReference type="ARBA" id="ARBA00023136"/>
    </source>
</evidence>
<dbReference type="PROSITE" id="PS50850">
    <property type="entry name" value="MFS"/>
    <property type="match status" value="1"/>
</dbReference>
<feature type="transmembrane region" description="Helical" evidence="9">
    <location>
        <begin position="86"/>
        <end position="103"/>
    </location>
</feature>
<proteinExistence type="inferred from homology"/>
<feature type="transmembrane region" description="Helical" evidence="9">
    <location>
        <begin position="151"/>
        <end position="175"/>
    </location>
</feature>
<dbReference type="InterPro" id="IPR036259">
    <property type="entry name" value="MFS_trans_sf"/>
</dbReference>
<keyword evidence="12" id="KW-1185">Reference proteome</keyword>
<feature type="transmembrane region" description="Helical" evidence="9">
    <location>
        <begin position="399"/>
        <end position="417"/>
    </location>
</feature>
<dbReference type="PANTHER" id="PTHR43528">
    <property type="entry name" value="ALPHA-KETOGLUTARATE PERMEASE"/>
    <property type="match status" value="1"/>
</dbReference>
<feature type="transmembrane region" description="Helical" evidence="9">
    <location>
        <begin position="12"/>
        <end position="32"/>
    </location>
</feature>
<sequence>MNTTKPTTQSRIWSIIGGSLGNLVEWYDWYVYSAFSLYFAGAFFPKGSQTAQLLNTAGIFALGFLMRPIGGWLMGTFADKHGRKKALTFSVLLMSAGSLMIAITPSYKYINVAAPVLLVLARMLQGISVGGEYGTSATYLSEMADKKHRGFYSSFQYVTLIMGQLLALGVLVLLQRVFLSDEQLHSWGWRIPFGIGAVLAIVVMYLRRTLQESATFDHETKKPELRGTLKALSEHPREVLTVIGLTLGGTVAFYTFTTYMQKFLVNTSGFDKSDATLISTLTLVVFMLLQPLYGYISDRIGRKPMLKAFGILGLLTTIPILTFLGNTMNFWVAFALIMIALLVVSNYTSINAVVKAELFPAHIRALGVGFPYAIAVSIFGGTAEYIALLFKDNHHESWFYWYVTFCIGVSLAVYSFMKDTKKHSKIEGE</sequence>
<dbReference type="CDD" id="cd17367">
    <property type="entry name" value="MFS_KgtP"/>
    <property type="match status" value="1"/>
</dbReference>